<organism evidence="1 2">
    <name type="scientific">Sulfitobacter sediminis</name>
    <dbReference type="NCBI Taxonomy" id="3234186"/>
    <lineage>
        <taxon>Bacteria</taxon>
        <taxon>Pseudomonadati</taxon>
        <taxon>Pseudomonadota</taxon>
        <taxon>Alphaproteobacteria</taxon>
        <taxon>Rhodobacterales</taxon>
        <taxon>Roseobacteraceae</taxon>
        <taxon>Sulfitobacter</taxon>
    </lineage>
</organism>
<sequence length="173" mass="19060">PSSFVDHRRPTLAHRCRRGAVTSSKPGSGIRHFSWGLGKEYEMCFRACSLAVDGRARTGGSEIHADIFQIGEVLDRSIKAAFSGKESEGASFQIELTFDLTTPRISAAVFQRGEDKTMSPLHCSDRDEKEIVRLARVIEKYYRSTISSVSSELDVLVTKASENANTLASEFGL</sequence>
<dbReference type="EMBL" id="JBFNXX010000064">
    <property type="protein sequence ID" value="MEW9922468.1"/>
    <property type="molecule type" value="Genomic_DNA"/>
</dbReference>
<evidence type="ECO:0000313" key="2">
    <source>
        <dbReference type="Proteomes" id="UP001556098"/>
    </source>
</evidence>
<proteinExistence type="predicted"/>
<gene>
    <name evidence="1" type="ORF">AB2B41_22955</name>
</gene>
<reference evidence="1 2" key="1">
    <citation type="submission" date="2024-07" db="EMBL/GenBank/DDBJ databases">
        <title>Marimonas sp.nov., isolated from tidal-flat sediment.</title>
        <authorList>
            <person name="Jayan J.N."/>
            <person name="Lee S.S."/>
        </authorList>
    </citation>
    <scope>NUCLEOTIDE SEQUENCE [LARGE SCALE GENOMIC DNA]</scope>
    <source>
        <strain evidence="1 2">MJW-29</strain>
    </source>
</reference>
<comment type="caution">
    <text evidence="1">The sequence shown here is derived from an EMBL/GenBank/DDBJ whole genome shotgun (WGS) entry which is preliminary data.</text>
</comment>
<dbReference type="Proteomes" id="UP001556098">
    <property type="component" value="Unassembled WGS sequence"/>
</dbReference>
<keyword evidence="2" id="KW-1185">Reference proteome</keyword>
<protein>
    <submittedName>
        <fullName evidence="1">Uncharacterized protein</fullName>
    </submittedName>
</protein>
<name>A0ABV3RWQ9_9RHOB</name>
<feature type="non-terminal residue" evidence="1">
    <location>
        <position position="1"/>
    </location>
</feature>
<dbReference type="RefSeq" id="WP_367880156.1">
    <property type="nucleotide sequence ID" value="NZ_JBFNXX010000064.1"/>
</dbReference>
<evidence type="ECO:0000313" key="1">
    <source>
        <dbReference type="EMBL" id="MEW9922468.1"/>
    </source>
</evidence>
<accession>A0ABV3RWQ9</accession>